<organism evidence="10 11">
    <name type="scientific">Leptotrombidium deliense</name>
    <dbReference type="NCBI Taxonomy" id="299467"/>
    <lineage>
        <taxon>Eukaryota</taxon>
        <taxon>Metazoa</taxon>
        <taxon>Ecdysozoa</taxon>
        <taxon>Arthropoda</taxon>
        <taxon>Chelicerata</taxon>
        <taxon>Arachnida</taxon>
        <taxon>Acari</taxon>
        <taxon>Acariformes</taxon>
        <taxon>Trombidiformes</taxon>
        <taxon>Prostigmata</taxon>
        <taxon>Anystina</taxon>
        <taxon>Parasitengona</taxon>
        <taxon>Trombiculoidea</taxon>
        <taxon>Trombiculidae</taxon>
        <taxon>Leptotrombidium</taxon>
    </lineage>
</organism>
<protein>
    <submittedName>
        <fullName evidence="10">Putative UDP N-acetylglucosamine transporter-like protein</fullName>
    </submittedName>
</protein>
<proteinExistence type="inferred from homology"/>
<dbReference type="OrthoDB" id="408493at2759"/>
<dbReference type="STRING" id="299467.A0A443S7F7"/>
<dbReference type="SUPFAM" id="SSF103481">
    <property type="entry name" value="Multidrug resistance efflux transporter EmrE"/>
    <property type="match status" value="1"/>
</dbReference>
<dbReference type="NCBIfam" id="TIGR00803">
    <property type="entry name" value="nst"/>
    <property type="match status" value="1"/>
</dbReference>
<dbReference type="AlphaFoldDB" id="A0A443S7F7"/>
<dbReference type="VEuPathDB" id="VectorBase:LDEU008607"/>
<dbReference type="Pfam" id="PF04142">
    <property type="entry name" value="Nuc_sug_transp"/>
    <property type="match status" value="1"/>
</dbReference>
<feature type="transmembrane region" description="Helical" evidence="9">
    <location>
        <begin position="49"/>
        <end position="68"/>
    </location>
</feature>
<evidence type="ECO:0000256" key="9">
    <source>
        <dbReference type="SAM" id="Phobius"/>
    </source>
</evidence>
<dbReference type="GO" id="GO:0000139">
    <property type="term" value="C:Golgi membrane"/>
    <property type="evidence" value="ECO:0007669"/>
    <property type="project" value="UniProtKB-SubCell"/>
</dbReference>
<dbReference type="Proteomes" id="UP000288716">
    <property type="component" value="Unassembled WGS sequence"/>
</dbReference>
<accession>A0A443S7F7</accession>
<keyword evidence="11" id="KW-1185">Reference proteome</keyword>
<keyword evidence="3" id="KW-0813">Transport</keyword>
<feature type="transmembrane region" description="Helical" evidence="9">
    <location>
        <begin position="311"/>
        <end position="332"/>
    </location>
</feature>
<sequence>MKTDLLTRILISSVRLTASRGSCKKTAGTAVTRKSLKIMLDRNKNSLKYTALLVLVIQTTTLVLILRYSRTVNVETNRYLSSTVIMVAEFLKLIICLVVMVIKSGDVMSVVREINSEIILKPLETSKLLIPSGLYTIQNNLLFLALSNLDAATYQVTYQMKILVTALFSVFLLNKRLVATQWIALLFLMAGVSLVQWPNEEEVSASSANVDNSNKLIGLLAVFICCISSGFSGVYFEKLIKSTSQSIWIRNCQMSLFGFLLGTAAVVFQDFTIIRLHGFFQGYNLITWIVICLHAGGGIVVALVMKYADNILKGFATSVSIVLSTIFSYCLLQDFTPSLTYFIGASIVIFSTILYSL</sequence>
<feature type="transmembrane region" description="Helical" evidence="9">
    <location>
        <begin position="177"/>
        <end position="197"/>
    </location>
</feature>
<evidence type="ECO:0000256" key="1">
    <source>
        <dbReference type="ARBA" id="ARBA00004653"/>
    </source>
</evidence>
<keyword evidence="8 9" id="KW-0472">Membrane</keyword>
<keyword evidence="5 9" id="KW-0812">Transmembrane</keyword>
<feature type="transmembrane region" description="Helical" evidence="9">
    <location>
        <begin position="256"/>
        <end position="279"/>
    </location>
</feature>
<keyword evidence="6 9" id="KW-1133">Transmembrane helix</keyword>
<evidence type="ECO:0000256" key="3">
    <source>
        <dbReference type="ARBA" id="ARBA00022448"/>
    </source>
</evidence>
<comment type="similarity">
    <text evidence="2">Belongs to the nucleotide-sugar transporter family. SLC35A subfamily.</text>
</comment>
<evidence type="ECO:0000256" key="4">
    <source>
        <dbReference type="ARBA" id="ARBA00022597"/>
    </source>
</evidence>
<feature type="transmembrane region" description="Helical" evidence="9">
    <location>
        <begin position="217"/>
        <end position="236"/>
    </location>
</feature>
<dbReference type="FunFam" id="1.10.3730.20:FF:000037">
    <property type="entry name" value="Nucleotide Sugar TransPorter family"/>
    <property type="match status" value="1"/>
</dbReference>
<comment type="subcellular location">
    <subcellularLocation>
        <location evidence="1">Golgi apparatus membrane</location>
        <topology evidence="1">Multi-pass membrane protein</topology>
    </subcellularLocation>
</comment>
<dbReference type="InterPro" id="IPR007271">
    <property type="entry name" value="Nuc_sug_transpt"/>
</dbReference>
<evidence type="ECO:0000256" key="5">
    <source>
        <dbReference type="ARBA" id="ARBA00022692"/>
    </source>
</evidence>
<evidence type="ECO:0000256" key="8">
    <source>
        <dbReference type="ARBA" id="ARBA00023136"/>
    </source>
</evidence>
<feature type="transmembrane region" description="Helical" evidence="9">
    <location>
        <begin position="338"/>
        <end position="356"/>
    </location>
</feature>
<evidence type="ECO:0000313" key="11">
    <source>
        <dbReference type="Proteomes" id="UP000288716"/>
    </source>
</evidence>
<keyword evidence="7" id="KW-0333">Golgi apparatus</keyword>
<dbReference type="PANTHER" id="PTHR10231">
    <property type="entry name" value="NUCLEOTIDE-SUGAR TRANSMEMBRANE TRANSPORTER"/>
    <property type="match status" value="1"/>
</dbReference>
<dbReference type="InterPro" id="IPR037185">
    <property type="entry name" value="EmrE-like"/>
</dbReference>
<keyword evidence="4" id="KW-0762">Sugar transport</keyword>
<evidence type="ECO:0000313" key="10">
    <source>
        <dbReference type="EMBL" id="RWS23433.1"/>
    </source>
</evidence>
<feature type="transmembrane region" description="Helical" evidence="9">
    <location>
        <begin position="80"/>
        <end position="102"/>
    </location>
</feature>
<evidence type="ECO:0000256" key="2">
    <source>
        <dbReference type="ARBA" id="ARBA00009976"/>
    </source>
</evidence>
<gene>
    <name evidence="10" type="ORF">B4U80_02861</name>
</gene>
<reference evidence="10 11" key="1">
    <citation type="journal article" date="2018" name="Gigascience">
        <title>Genomes of trombidid mites reveal novel predicted allergens and laterally-transferred genes associated with secondary metabolism.</title>
        <authorList>
            <person name="Dong X."/>
            <person name="Chaisiri K."/>
            <person name="Xia D."/>
            <person name="Armstrong S.D."/>
            <person name="Fang Y."/>
            <person name="Donnelly M.J."/>
            <person name="Kadowaki T."/>
            <person name="McGarry J.W."/>
            <person name="Darby A.C."/>
            <person name="Makepeace B.L."/>
        </authorList>
    </citation>
    <scope>NUCLEOTIDE SEQUENCE [LARGE SCALE GENOMIC DNA]</scope>
    <source>
        <strain evidence="10">UoL-UT</strain>
    </source>
</reference>
<dbReference type="EMBL" id="NCKV01006463">
    <property type="protein sequence ID" value="RWS23433.1"/>
    <property type="molecule type" value="Genomic_DNA"/>
</dbReference>
<dbReference type="GO" id="GO:0015165">
    <property type="term" value="F:pyrimidine nucleotide-sugar transmembrane transporter activity"/>
    <property type="evidence" value="ECO:0007669"/>
    <property type="project" value="InterPro"/>
</dbReference>
<dbReference type="PIRSF" id="PIRSF005799">
    <property type="entry name" value="UDP-gal_transpt"/>
    <property type="match status" value="1"/>
</dbReference>
<evidence type="ECO:0000256" key="7">
    <source>
        <dbReference type="ARBA" id="ARBA00023034"/>
    </source>
</evidence>
<feature type="transmembrane region" description="Helical" evidence="9">
    <location>
        <begin position="285"/>
        <end position="304"/>
    </location>
</feature>
<comment type="caution">
    <text evidence="10">The sequence shown here is derived from an EMBL/GenBank/DDBJ whole genome shotgun (WGS) entry which is preliminary data.</text>
</comment>
<name>A0A443S7F7_9ACAR</name>
<evidence type="ECO:0000256" key="6">
    <source>
        <dbReference type="ARBA" id="ARBA00022989"/>
    </source>
</evidence>